<dbReference type="PRINTS" id="PR00953">
    <property type="entry name" value="TYPE3IMRPROT"/>
</dbReference>
<evidence type="ECO:0000256" key="4">
    <source>
        <dbReference type="ARBA" id="ARBA00022692"/>
    </source>
</evidence>
<dbReference type="Proteomes" id="UP000267464">
    <property type="component" value="Unassembled WGS sequence"/>
</dbReference>
<reference evidence="8 9" key="2">
    <citation type="submission" date="2018-12" db="EMBL/GenBank/DDBJ databases">
        <title>Rhizobacter gummiphilus sp. nov., a rubber-degrading bacterium isolated from the soil of a botanical garden in Japan.</title>
        <authorList>
            <person name="Shunsuke S.S."/>
        </authorList>
    </citation>
    <scope>NUCLEOTIDE SEQUENCE [LARGE SCALE GENOMIC DNA]</scope>
    <source>
        <strain evidence="8 9">S-16</strain>
    </source>
</reference>
<comment type="caution">
    <text evidence="8">The sequence shown here is derived from an EMBL/GenBank/DDBJ whole genome shotgun (WGS) entry which is preliminary data.</text>
</comment>
<feature type="transmembrane region" description="Helical" evidence="7">
    <location>
        <begin position="173"/>
        <end position="194"/>
    </location>
</feature>
<reference evidence="8 9" key="1">
    <citation type="submission" date="2018-08" db="EMBL/GenBank/DDBJ databases">
        <authorList>
            <person name="Khan S.A."/>
            <person name="Jeon C.O."/>
            <person name="Chun B.H."/>
            <person name="Jeong S.E."/>
        </authorList>
    </citation>
    <scope>NUCLEOTIDE SEQUENCE [LARGE SCALE GENOMIC DNA]</scope>
    <source>
        <strain evidence="8 9">S-16</strain>
    </source>
</reference>
<keyword evidence="5 7" id="KW-1133">Transmembrane helix</keyword>
<sequence length="253" mass="26995">MLVIDPHWVMGTALLSLRLSAVWMLTPLMTLFKAPMFFRVLFTVSLSAVLCAALPASAWPQIDSPIALALSIGSELLLGAVLALGLHAAFGAMHFAGRLVDLQIGFGAGGIFDPSTRSQASALSIGLQWLAVVVFFTIDAHHALLRGISHSLVQVPIGSLFTQFALPQLLSAFGLVFVLALMVCAPVLMALLVLETGLAVLSRSLPQMNVFFVSIPLKILVGLGMLAITSRQLAPVIARGYGMVFEYWQQVLG</sequence>
<dbReference type="PANTHER" id="PTHR30065">
    <property type="entry name" value="FLAGELLAR BIOSYNTHETIC PROTEIN FLIR"/>
    <property type="match status" value="1"/>
</dbReference>
<comment type="similarity">
    <text evidence="2">Belongs to the FliR/MopE/SpaR family.</text>
</comment>
<dbReference type="InterPro" id="IPR002010">
    <property type="entry name" value="T3SS_IM_R"/>
</dbReference>
<evidence type="ECO:0000256" key="5">
    <source>
        <dbReference type="ARBA" id="ARBA00022989"/>
    </source>
</evidence>
<dbReference type="PANTHER" id="PTHR30065:SF1">
    <property type="entry name" value="SURFACE PRESENTATION OF ANTIGENS PROTEIN SPAR"/>
    <property type="match status" value="1"/>
</dbReference>
<evidence type="ECO:0000313" key="8">
    <source>
        <dbReference type="EMBL" id="RQP26651.1"/>
    </source>
</evidence>
<proteinExistence type="inferred from homology"/>
<keyword evidence="3" id="KW-1003">Cell membrane</keyword>
<gene>
    <name evidence="8" type="ORF">DZC73_06550</name>
</gene>
<dbReference type="RefSeq" id="WP_124539343.1">
    <property type="nucleotide sequence ID" value="NZ_QUSW01000001.1"/>
</dbReference>
<keyword evidence="4 7" id="KW-0812">Transmembrane</keyword>
<dbReference type="Pfam" id="PF01311">
    <property type="entry name" value="Bac_export_1"/>
    <property type="match status" value="1"/>
</dbReference>
<evidence type="ECO:0008006" key="10">
    <source>
        <dbReference type="Google" id="ProtNLM"/>
    </source>
</evidence>
<keyword evidence="9" id="KW-1185">Reference proteome</keyword>
<feature type="transmembrane region" description="Helical" evidence="7">
    <location>
        <begin position="6"/>
        <end position="25"/>
    </location>
</feature>
<name>A0A3N7HZV0_9BURK</name>
<evidence type="ECO:0000313" key="9">
    <source>
        <dbReference type="Proteomes" id="UP000267464"/>
    </source>
</evidence>
<evidence type="ECO:0000256" key="7">
    <source>
        <dbReference type="SAM" id="Phobius"/>
    </source>
</evidence>
<evidence type="ECO:0000256" key="1">
    <source>
        <dbReference type="ARBA" id="ARBA00004651"/>
    </source>
</evidence>
<organism evidence="8 9">
    <name type="scientific">Piscinibacter terrae</name>
    <dbReference type="NCBI Taxonomy" id="2496871"/>
    <lineage>
        <taxon>Bacteria</taxon>
        <taxon>Pseudomonadati</taxon>
        <taxon>Pseudomonadota</taxon>
        <taxon>Betaproteobacteria</taxon>
        <taxon>Burkholderiales</taxon>
        <taxon>Sphaerotilaceae</taxon>
        <taxon>Piscinibacter</taxon>
    </lineage>
</organism>
<feature type="transmembrane region" description="Helical" evidence="7">
    <location>
        <begin position="76"/>
        <end position="100"/>
    </location>
</feature>
<dbReference type="OrthoDB" id="8808595at2"/>
<evidence type="ECO:0000256" key="6">
    <source>
        <dbReference type="ARBA" id="ARBA00023136"/>
    </source>
</evidence>
<dbReference type="EMBL" id="QUSW01000001">
    <property type="protein sequence ID" value="RQP26651.1"/>
    <property type="molecule type" value="Genomic_DNA"/>
</dbReference>
<evidence type="ECO:0000256" key="2">
    <source>
        <dbReference type="ARBA" id="ARBA00009772"/>
    </source>
</evidence>
<keyword evidence="6 7" id="KW-0472">Membrane</keyword>
<protein>
    <recommendedName>
        <fullName evidence="10">Flagellar biosynthetic protein FliR</fullName>
    </recommendedName>
</protein>
<evidence type="ECO:0000256" key="3">
    <source>
        <dbReference type="ARBA" id="ARBA00022475"/>
    </source>
</evidence>
<dbReference type="AlphaFoldDB" id="A0A3N7HZV0"/>
<dbReference type="GO" id="GO:0006605">
    <property type="term" value="P:protein targeting"/>
    <property type="evidence" value="ECO:0007669"/>
    <property type="project" value="InterPro"/>
</dbReference>
<feature type="transmembrane region" description="Helical" evidence="7">
    <location>
        <begin position="37"/>
        <end position="56"/>
    </location>
</feature>
<dbReference type="GO" id="GO:0005886">
    <property type="term" value="C:plasma membrane"/>
    <property type="evidence" value="ECO:0007669"/>
    <property type="project" value="UniProtKB-SubCell"/>
</dbReference>
<feature type="transmembrane region" description="Helical" evidence="7">
    <location>
        <begin position="210"/>
        <end position="229"/>
    </location>
</feature>
<comment type="subcellular location">
    <subcellularLocation>
        <location evidence="1">Cell membrane</location>
        <topology evidence="1">Multi-pass membrane protein</topology>
    </subcellularLocation>
</comment>
<accession>A0A3N7HZV0</accession>